<name>A0A8P4G1I3_DICLA</name>
<evidence type="ECO:0000256" key="1">
    <source>
        <dbReference type="ARBA" id="ARBA00010868"/>
    </source>
</evidence>
<keyword evidence="3" id="KW-1015">Disulfide bond</keyword>
<keyword evidence="2 4" id="KW-0202">Cytokine</keyword>
<comment type="similarity">
    <text evidence="1 4">Belongs to the intercrine beta (chemokine CC) family.</text>
</comment>
<sequence>MDLKVAFVIVCLCAFAITSTEAGIAKCCITTQKIPKRLLLKVQRWKEQTSDGACDIRALVLHLKGRDRPMCVDLSYKKYLERLMRKQHSKRGAYRA</sequence>
<dbReference type="GO" id="GO:0006955">
    <property type="term" value="P:immune response"/>
    <property type="evidence" value="ECO:0007669"/>
    <property type="project" value="InterPro"/>
</dbReference>
<dbReference type="SUPFAM" id="SSF54117">
    <property type="entry name" value="Interleukin 8-like chemokines"/>
    <property type="match status" value="1"/>
</dbReference>
<keyword evidence="7" id="KW-1185">Reference proteome</keyword>
<comment type="subcellular location">
    <subcellularLocation>
        <location evidence="4">Secreted</location>
    </subcellularLocation>
</comment>
<organism evidence="6 7">
    <name type="scientific">Dicentrarchus labrax</name>
    <name type="common">European seabass</name>
    <name type="synonym">Morone labrax</name>
    <dbReference type="NCBI Taxonomy" id="13489"/>
    <lineage>
        <taxon>Eukaryota</taxon>
        <taxon>Metazoa</taxon>
        <taxon>Chordata</taxon>
        <taxon>Craniata</taxon>
        <taxon>Vertebrata</taxon>
        <taxon>Euteleostomi</taxon>
        <taxon>Actinopterygii</taxon>
        <taxon>Neopterygii</taxon>
        <taxon>Teleostei</taxon>
        <taxon>Neoteleostei</taxon>
        <taxon>Acanthomorphata</taxon>
        <taxon>Eupercaria</taxon>
        <taxon>Moronidae</taxon>
        <taxon>Dicentrarchus</taxon>
    </lineage>
</organism>
<dbReference type="InterPro" id="IPR036048">
    <property type="entry name" value="Interleukin_8-like_sf"/>
</dbReference>
<dbReference type="Gene3D" id="2.40.50.40">
    <property type="match status" value="1"/>
</dbReference>
<dbReference type="InterPro" id="IPR000827">
    <property type="entry name" value="Chemokine_CC_CS"/>
</dbReference>
<evidence type="ECO:0000259" key="5">
    <source>
        <dbReference type="Pfam" id="PF00048"/>
    </source>
</evidence>
<dbReference type="AlphaFoldDB" id="A0A8P4G1I3"/>
<evidence type="ECO:0000313" key="7">
    <source>
        <dbReference type="Proteomes" id="UP000694389"/>
    </source>
</evidence>
<feature type="chain" id="PRO_5035969764" description="C-C motif chemokine" evidence="4">
    <location>
        <begin position="23"/>
        <end position="96"/>
    </location>
</feature>
<reference evidence="6" key="1">
    <citation type="submission" date="2025-08" db="UniProtKB">
        <authorList>
            <consortium name="Ensembl"/>
        </authorList>
    </citation>
    <scope>IDENTIFICATION</scope>
</reference>
<feature type="domain" description="Chemokine interleukin-8-like" evidence="5">
    <location>
        <begin position="26"/>
        <end position="84"/>
    </location>
</feature>
<dbReference type="Ensembl" id="ENSDLAT00005074007.1">
    <property type="protein sequence ID" value="ENSDLAP00005069351.1"/>
    <property type="gene ID" value="ENSDLAG00005032460.1"/>
</dbReference>
<reference evidence="6" key="2">
    <citation type="submission" date="2025-09" db="UniProtKB">
        <authorList>
            <consortium name="Ensembl"/>
        </authorList>
    </citation>
    <scope>IDENTIFICATION</scope>
</reference>
<feature type="signal peptide" evidence="4">
    <location>
        <begin position="1"/>
        <end position="22"/>
    </location>
</feature>
<dbReference type="OMA" id="CCINTKS"/>
<dbReference type="PROSITE" id="PS00472">
    <property type="entry name" value="SMALL_CYTOKINES_CC"/>
    <property type="match status" value="1"/>
</dbReference>
<protein>
    <recommendedName>
        <fullName evidence="4">C-C motif chemokine</fullName>
    </recommendedName>
</protein>
<proteinExistence type="inferred from homology"/>
<dbReference type="GeneID" id="127376403"/>
<dbReference type="GO" id="GO:0005615">
    <property type="term" value="C:extracellular space"/>
    <property type="evidence" value="ECO:0007669"/>
    <property type="project" value="UniProtKB-KW"/>
</dbReference>
<dbReference type="Proteomes" id="UP000694389">
    <property type="component" value="Unassembled WGS sequence"/>
</dbReference>
<evidence type="ECO:0000313" key="6">
    <source>
        <dbReference type="Ensembl" id="ENSDLAP00005069351.1"/>
    </source>
</evidence>
<dbReference type="CTD" id="20301"/>
<dbReference type="GO" id="GO:0008009">
    <property type="term" value="F:chemokine activity"/>
    <property type="evidence" value="ECO:0007669"/>
    <property type="project" value="InterPro"/>
</dbReference>
<dbReference type="Pfam" id="PF00048">
    <property type="entry name" value="IL8"/>
    <property type="match status" value="1"/>
</dbReference>
<evidence type="ECO:0000256" key="4">
    <source>
        <dbReference type="RuleBase" id="RU361150"/>
    </source>
</evidence>
<keyword evidence="4" id="KW-0732">Signal</keyword>
<dbReference type="OrthoDB" id="8905061at2759"/>
<dbReference type="RefSeq" id="XP_051279249.1">
    <property type="nucleotide sequence ID" value="XM_051423289.1"/>
</dbReference>
<gene>
    <name evidence="6" type="primary">ccl27a</name>
</gene>
<accession>A0A8P4G1I3</accession>
<evidence type="ECO:0000256" key="3">
    <source>
        <dbReference type="ARBA" id="ARBA00023157"/>
    </source>
</evidence>
<dbReference type="InterPro" id="IPR001811">
    <property type="entry name" value="Chemokine_IL8-like_dom"/>
</dbReference>
<keyword evidence="4" id="KW-0964">Secreted</keyword>
<evidence type="ECO:0000256" key="2">
    <source>
        <dbReference type="ARBA" id="ARBA00022514"/>
    </source>
</evidence>
<keyword evidence="4" id="KW-0145">Chemotaxis</keyword>
<dbReference type="GeneTree" id="ENSGT01030000234769"/>